<keyword evidence="2" id="KW-1185">Reference proteome</keyword>
<evidence type="ECO:0000313" key="1">
    <source>
        <dbReference type="EMBL" id="PMD17264.1"/>
    </source>
</evidence>
<dbReference type="AlphaFoldDB" id="A0A2J6PTB7"/>
<organism evidence="1 2">
    <name type="scientific">Hyaloscypha hepaticicola</name>
    <dbReference type="NCBI Taxonomy" id="2082293"/>
    <lineage>
        <taxon>Eukaryota</taxon>
        <taxon>Fungi</taxon>
        <taxon>Dikarya</taxon>
        <taxon>Ascomycota</taxon>
        <taxon>Pezizomycotina</taxon>
        <taxon>Leotiomycetes</taxon>
        <taxon>Helotiales</taxon>
        <taxon>Hyaloscyphaceae</taxon>
        <taxon>Hyaloscypha</taxon>
    </lineage>
</organism>
<proteinExistence type="predicted"/>
<reference evidence="1 2" key="1">
    <citation type="submission" date="2016-05" db="EMBL/GenBank/DDBJ databases">
        <title>A degradative enzymes factory behind the ericoid mycorrhizal symbiosis.</title>
        <authorList>
            <consortium name="DOE Joint Genome Institute"/>
            <person name="Martino E."/>
            <person name="Morin E."/>
            <person name="Grelet G."/>
            <person name="Kuo A."/>
            <person name="Kohler A."/>
            <person name="Daghino S."/>
            <person name="Barry K."/>
            <person name="Choi C."/>
            <person name="Cichocki N."/>
            <person name="Clum A."/>
            <person name="Copeland A."/>
            <person name="Hainaut M."/>
            <person name="Haridas S."/>
            <person name="Labutti K."/>
            <person name="Lindquist E."/>
            <person name="Lipzen A."/>
            <person name="Khouja H.-R."/>
            <person name="Murat C."/>
            <person name="Ohm R."/>
            <person name="Olson A."/>
            <person name="Spatafora J."/>
            <person name="Veneault-Fourrey C."/>
            <person name="Henrissat B."/>
            <person name="Grigoriev I."/>
            <person name="Martin F."/>
            <person name="Perotto S."/>
        </authorList>
    </citation>
    <scope>NUCLEOTIDE SEQUENCE [LARGE SCALE GENOMIC DNA]</scope>
    <source>
        <strain evidence="1 2">UAMH 7357</strain>
    </source>
</reference>
<evidence type="ECO:0000313" key="2">
    <source>
        <dbReference type="Proteomes" id="UP000235672"/>
    </source>
</evidence>
<name>A0A2J6PTB7_9HELO</name>
<dbReference type="OrthoDB" id="5342924at2759"/>
<protein>
    <submittedName>
        <fullName evidence="1">Uncharacterized protein</fullName>
    </submittedName>
</protein>
<accession>A0A2J6PTB7</accession>
<gene>
    <name evidence="1" type="ORF">NA56DRAFT_707777</name>
</gene>
<dbReference type="EMBL" id="KZ613500">
    <property type="protein sequence ID" value="PMD17264.1"/>
    <property type="molecule type" value="Genomic_DNA"/>
</dbReference>
<dbReference type="STRING" id="1745343.A0A2J6PTB7"/>
<dbReference type="Proteomes" id="UP000235672">
    <property type="component" value="Unassembled WGS sequence"/>
</dbReference>
<sequence length="307" mass="34566">MVLGDGSFPYSAPFFLLPNRTSDAGVQGQFVFTGATGGQDVPLNTTDITDTSKWLRLSSRFQCFGYGHHWHRSRTTLFGASVLLFHLIVDDGHMNTRRKKDRMCPGTKLGKEMNAKIERGMGQQVTVPMEAQFSVGLTPKQDRGSAALAEMKRWPWIENRVVIEAVLRDKNSPIQNKRYMGFMGFMALSREWRGSTERKGGVPHSGAVPNRQVSVFNSSAQPTSFTCHRWSWGLLVRSFMRCHVHLIMINAVIPLWPRAIRVLIERGSRVEKPHPFLEQPISDCQGLWDLKPVISSIGLVSIMLTQA</sequence>